<evidence type="ECO:0000313" key="1">
    <source>
        <dbReference type="EMBL" id="GLI33528.1"/>
    </source>
</evidence>
<name>A0A9W6FRZ2_9BACT</name>
<accession>A0A9W6FRZ2</accession>
<sequence>MPCESPSGTHENLLQKLLSVTQRIQAVLADLEDENDEEVEPIASLQALAQEHAILTETLQQAGFSNNPGLLPLAEKVREEVRAVVSRLEFCRNCTLEALVSHVRGRKCVETYGKEANRPHWDLQGRI</sequence>
<protein>
    <submittedName>
        <fullName evidence="1">Uncharacterized protein</fullName>
    </submittedName>
</protein>
<dbReference type="RefSeq" id="WP_281792568.1">
    <property type="nucleotide sequence ID" value="NZ_BSDR01000001.1"/>
</dbReference>
<reference evidence="1" key="1">
    <citation type="submission" date="2022-12" db="EMBL/GenBank/DDBJ databases">
        <title>Reference genome sequencing for broad-spectrum identification of bacterial and archaeal isolates by mass spectrometry.</title>
        <authorList>
            <person name="Sekiguchi Y."/>
            <person name="Tourlousse D.M."/>
        </authorList>
    </citation>
    <scope>NUCLEOTIDE SEQUENCE</scope>
    <source>
        <strain evidence="1">ASRB1</strain>
    </source>
</reference>
<dbReference type="AlphaFoldDB" id="A0A9W6FRZ2"/>
<keyword evidence="2" id="KW-1185">Reference proteome</keyword>
<proteinExistence type="predicted"/>
<evidence type="ECO:0000313" key="2">
    <source>
        <dbReference type="Proteomes" id="UP001144372"/>
    </source>
</evidence>
<gene>
    <name evidence="1" type="ORF">DAMNIGENAA_09610</name>
</gene>
<dbReference type="EMBL" id="BSDR01000001">
    <property type="protein sequence ID" value="GLI33528.1"/>
    <property type="molecule type" value="Genomic_DNA"/>
</dbReference>
<organism evidence="1 2">
    <name type="scientific">Desulforhabdus amnigena</name>
    <dbReference type="NCBI Taxonomy" id="40218"/>
    <lineage>
        <taxon>Bacteria</taxon>
        <taxon>Pseudomonadati</taxon>
        <taxon>Thermodesulfobacteriota</taxon>
        <taxon>Syntrophobacteria</taxon>
        <taxon>Syntrophobacterales</taxon>
        <taxon>Syntrophobacteraceae</taxon>
        <taxon>Desulforhabdus</taxon>
    </lineage>
</organism>
<comment type="caution">
    <text evidence="1">The sequence shown here is derived from an EMBL/GenBank/DDBJ whole genome shotgun (WGS) entry which is preliminary data.</text>
</comment>
<dbReference type="Proteomes" id="UP001144372">
    <property type="component" value="Unassembled WGS sequence"/>
</dbReference>